<dbReference type="InterPro" id="IPR018297">
    <property type="entry name" value="A/G_cyclase_CS"/>
</dbReference>
<dbReference type="GO" id="GO:0006171">
    <property type="term" value="P:cAMP biosynthetic process"/>
    <property type="evidence" value="ECO:0007669"/>
    <property type="project" value="UniProtKB-KW"/>
</dbReference>
<reference evidence="16 17" key="1">
    <citation type="submission" date="2024-07" db="EMBL/GenBank/DDBJ databases">
        <title>Chromosome-level genome assembly of the water stick insect Ranatra chinensis (Heteroptera: Nepidae).</title>
        <authorList>
            <person name="Liu X."/>
        </authorList>
    </citation>
    <scope>NUCLEOTIDE SEQUENCE [LARGE SCALE GENOMIC DNA]</scope>
    <source>
        <strain evidence="16">Cailab_2021Rc</strain>
        <tissue evidence="16">Muscle</tissue>
    </source>
</reference>
<keyword evidence="12" id="KW-0472">Membrane</keyword>
<evidence type="ECO:0000313" key="16">
    <source>
        <dbReference type="EMBL" id="KAL1116098.1"/>
    </source>
</evidence>
<keyword evidence="7" id="KW-0547">Nucleotide-binding</keyword>
<evidence type="ECO:0000256" key="14">
    <source>
        <dbReference type="RuleBase" id="RU000405"/>
    </source>
</evidence>
<dbReference type="Proteomes" id="UP001558652">
    <property type="component" value="Unassembled WGS sequence"/>
</dbReference>
<feature type="domain" description="Guanylate cyclase" evidence="15">
    <location>
        <begin position="108"/>
        <end position="246"/>
    </location>
</feature>
<dbReference type="GO" id="GO:0004016">
    <property type="term" value="F:adenylate cyclase activity"/>
    <property type="evidence" value="ECO:0007669"/>
    <property type="project" value="UniProtKB-EC"/>
</dbReference>
<evidence type="ECO:0000256" key="4">
    <source>
        <dbReference type="ARBA" id="ARBA00012201"/>
    </source>
</evidence>
<dbReference type="AlphaFoldDB" id="A0ABD0YCV8"/>
<evidence type="ECO:0000256" key="2">
    <source>
        <dbReference type="ARBA" id="ARBA00001946"/>
    </source>
</evidence>
<dbReference type="Gene3D" id="3.30.70.1230">
    <property type="entry name" value="Nucleotide cyclase"/>
    <property type="match status" value="1"/>
</dbReference>
<dbReference type="EMBL" id="JBFDAA010000018">
    <property type="protein sequence ID" value="KAL1116098.1"/>
    <property type="molecule type" value="Genomic_DNA"/>
</dbReference>
<evidence type="ECO:0000256" key="5">
    <source>
        <dbReference type="ARBA" id="ARBA00022692"/>
    </source>
</evidence>
<dbReference type="SMART" id="SM00044">
    <property type="entry name" value="CYCc"/>
    <property type="match status" value="1"/>
</dbReference>
<dbReference type="PANTHER" id="PTHR45627:SF8">
    <property type="entry name" value="ADENYLATE CYCLASE TYPE 9"/>
    <property type="match status" value="1"/>
</dbReference>
<evidence type="ECO:0000256" key="7">
    <source>
        <dbReference type="ARBA" id="ARBA00022741"/>
    </source>
</evidence>
<dbReference type="InterPro" id="IPR029787">
    <property type="entry name" value="Nucleotide_cyclase"/>
</dbReference>
<evidence type="ECO:0000256" key="13">
    <source>
        <dbReference type="ARBA" id="ARBA00023239"/>
    </source>
</evidence>
<dbReference type="EC" id="4.6.1.1" evidence="4"/>
<dbReference type="PROSITE" id="PS00452">
    <property type="entry name" value="GUANYLATE_CYCLASE_1"/>
    <property type="match status" value="1"/>
</dbReference>
<gene>
    <name evidence="16" type="ORF">AAG570_005593</name>
</gene>
<accession>A0ABD0YCV8</accession>
<keyword evidence="17" id="KW-1185">Reference proteome</keyword>
<evidence type="ECO:0000259" key="15">
    <source>
        <dbReference type="PROSITE" id="PS50125"/>
    </source>
</evidence>
<dbReference type="Pfam" id="PF00211">
    <property type="entry name" value="Guanylate_cyc"/>
    <property type="match status" value="1"/>
</dbReference>
<keyword evidence="10" id="KW-1133">Transmembrane helix</keyword>
<keyword evidence="8" id="KW-0067">ATP-binding</keyword>
<keyword evidence="11" id="KW-0115">cAMP biosynthesis</keyword>
<evidence type="ECO:0000256" key="8">
    <source>
        <dbReference type="ARBA" id="ARBA00022840"/>
    </source>
</evidence>
<evidence type="ECO:0000256" key="12">
    <source>
        <dbReference type="ARBA" id="ARBA00023136"/>
    </source>
</evidence>
<comment type="catalytic activity">
    <reaction evidence="1">
        <text>ATP = 3',5'-cyclic AMP + diphosphate</text>
        <dbReference type="Rhea" id="RHEA:15389"/>
        <dbReference type="ChEBI" id="CHEBI:30616"/>
        <dbReference type="ChEBI" id="CHEBI:33019"/>
        <dbReference type="ChEBI" id="CHEBI:58165"/>
        <dbReference type="EC" id="4.6.1.1"/>
    </reaction>
</comment>
<evidence type="ECO:0000256" key="3">
    <source>
        <dbReference type="ARBA" id="ARBA00004141"/>
    </source>
</evidence>
<dbReference type="CDD" id="cd07302">
    <property type="entry name" value="CHD"/>
    <property type="match status" value="1"/>
</dbReference>
<comment type="subcellular location">
    <subcellularLocation>
        <location evidence="3">Membrane</location>
        <topology evidence="3">Multi-pass membrane protein</topology>
    </subcellularLocation>
</comment>
<keyword evidence="5" id="KW-0812">Transmembrane</keyword>
<evidence type="ECO:0000256" key="11">
    <source>
        <dbReference type="ARBA" id="ARBA00022998"/>
    </source>
</evidence>
<dbReference type="InterPro" id="IPR001054">
    <property type="entry name" value="A/G_cyclase"/>
</dbReference>
<comment type="cofactor">
    <cofactor evidence="2">
        <name>Mg(2+)</name>
        <dbReference type="ChEBI" id="CHEBI:18420"/>
    </cofactor>
</comment>
<comment type="caution">
    <text evidence="16">The sequence shown here is derived from an EMBL/GenBank/DDBJ whole genome shotgun (WGS) entry which is preliminary data.</text>
</comment>
<evidence type="ECO:0000256" key="9">
    <source>
        <dbReference type="ARBA" id="ARBA00022842"/>
    </source>
</evidence>
<comment type="similarity">
    <text evidence="14">Belongs to the adenylyl cyclase class-4/guanylyl cyclase family.</text>
</comment>
<dbReference type="PROSITE" id="PS50125">
    <property type="entry name" value="GUANYLATE_CYCLASE_2"/>
    <property type="match status" value="1"/>
</dbReference>
<evidence type="ECO:0000256" key="1">
    <source>
        <dbReference type="ARBA" id="ARBA00001593"/>
    </source>
</evidence>
<evidence type="ECO:0000256" key="6">
    <source>
        <dbReference type="ARBA" id="ARBA00022723"/>
    </source>
</evidence>
<proteinExistence type="inferred from homology"/>
<evidence type="ECO:0000313" key="17">
    <source>
        <dbReference type="Proteomes" id="UP001558652"/>
    </source>
</evidence>
<keyword evidence="13 14" id="KW-0456">Lyase</keyword>
<sequence length="301" mass="34022">MIDILPTIGLNNTLGILSENITKSDSFLVEVYLDVFLLVLLIWFLNREFEISYRLSFHGNAQAAKDKCSVERLKNQAEWLLHNIIPKHVVEQLKNNSARYSEDVKDAGIIFASVTNFSEMYDESFMGGVEYLRVLNELVGDFDELLDQERFSMVEKIKTIGSTFMAASGLNLSERNGNNTEHLFQLMEFALTLQGVMDNFNAHLLSFNLEMRIGYNFGDVTAGVIGTKKLLYDIWGDAVNIASRMDSTGVKGKIQVPATCLPLLSQRYNFEHRGKVFVKGKDMMDVYLLAGRKQEGVTETT</sequence>
<dbReference type="GO" id="GO:0046872">
    <property type="term" value="F:metal ion binding"/>
    <property type="evidence" value="ECO:0007669"/>
    <property type="project" value="UniProtKB-KW"/>
</dbReference>
<keyword evidence="6" id="KW-0479">Metal-binding</keyword>
<organism evidence="16 17">
    <name type="scientific">Ranatra chinensis</name>
    <dbReference type="NCBI Taxonomy" id="642074"/>
    <lineage>
        <taxon>Eukaryota</taxon>
        <taxon>Metazoa</taxon>
        <taxon>Ecdysozoa</taxon>
        <taxon>Arthropoda</taxon>
        <taxon>Hexapoda</taxon>
        <taxon>Insecta</taxon>
        <taxon>Pterygota</taxon>
        <taxon>Neoptera</taxon>
        <taxon>Paraneoptera</taxon>
        <taxon>Hemiptera</taxon>
        <taxon>Heteroptera</taxon>
        <taxon>Panheteroptera</taxon>
        <taxon>Nepomorpha</taxon>
        <taxon>Nepidae</taxon>
        <taxon>Ranatrinae</taxon>
        <taxon>Ranatra</taxon>
    </lineage>
</organism>
<dbReference type="SUPFAM" id="SSF55073">
    <property type="entry name" value="Nucleotide cyclase"/>
    <property type="match status" value="1"/>
</dbReference>
<evidence type="ECO:0000256" key="10">
    <source>
        <dbReference type="ARBA" id="ARBA00022989"/>
    </source>
</evidence>
<dbReference type="GO" id="GO:0005524">
    <property type="term" value="F:ATP binding"/>
    <property type="evidence" value="ECO:0007669"/>
    <property type="project" value="UniProtKB-KW"/>
</dbReference>
<protein>
    <recommendedName>
        <fullName evidence="4">adenylate cyclase</fullName>
        <ecNumber evidence="4">4.6.1.1</ecNumber>
    </recommendedName>
</protein>
<keyword evidence="9" id="KW-0460">Magnesium</keyword>
<dbReference type="FunFam" id="3.30.70.1230:FF:000008">
    <property type="entry name" value="Adenylate cyclase type 9"/>
    <property type="match status" value="1"/>
</dbReference>
<dbReference type="PANTHER" id="PTHR45627">
    <property type="entry name" value="ADENYLATE CYCLASE TYPE 1"/>
    <property type="match status" value="1"/>
</dbReference>
<name>A0ABD0YCV8_9HEMI</name>
<dbReference type="GO" id="GO:0016020">
    <property type="term" value="C:membrane"/>
    <property type="evidence" value="ECO:0007669"/>
    <property type="project" value="UniProtKB-SubCell"/>
</dbReference>